<dbReference type="Gene3D" id="1.10.760.10">
    <property type="entry name" value="Cytochrome c-like domain"/>
    <property type="match status" value="2"/>
</dbReference>
<dbReference type="AlphaFoldDB" id="A0A6N1VD95"/>
<dbReference type="GO" id="GO:0020037">
    <property type="term" value="F:heme binding"/>
    <property type="evidence" value="ECO:0007669"/>
    <property type="project" value="InterPro"/>
</dbReference>
<feature type="domain" description="Cytochrome c" evidence="5">
    <location>
        <begin position="190"/>
        <end position="298"/>
    </location>
</feature>
<keyword evidence="2 4" id="KW-0479">Metal-binding</keyword>
<keyword evidence="1 4" id="KW-0349">Heme</keyword>
<dbReference type="Proteomes" id="UP000509367">
    <property type="component" value="Chromosome"/>
</dbReference>
<reference evidence="6 7" key="1">
    <citation type="submission" date="2020-06" db="EMBL/GenBank/DDBJ databases">
        <title>Oricola thermophila sp. nov. isolated from a tidal sediments.</title>
        <authorList>
            <person name="Kwon K.K."/>
            <person name="Yang S.-H."/>
            <person name="Park M.-J."/>
        </authorList>
    </citation>
    <scope>NUCLEOTIDE SEQUENCE [LARGE SCALE GENOMIC DNA]</scope>
    <source>
        <strain evidence="6 7">MEBiC13590</strain>
    </source>
</reference>
<organism evidence="6 7">
    <name type="scientific">Oricola thermophila</name>
    <dbReference type="NCBI Taxonomy" id="2742145"/>
    <lineage>
        <taxon>Bacteria</taxon>
        <taxon>Pseudomonadati</taxon>
        <taxon>Pseudomonadota</taxon>
        <taxon>Alphaproteobacteria</taxon>
        <taxon>Hyphomicrobiales</taxon>
        <taxon>Ahrensiaceae</taxon>
        <taxon>Oricola</taxon>
    </lineage>
</organism>
<dbReference type="SUPFAM" id="SSF46626">
    <property type="entry name" value="Cytochrome c"/>
    <property type="match status" value="2"/>
</dbReference>
<dbReference type="PROSITE" id="PS51007">
    <property type="entry name" value="CYTC"/>
    <property type="match status" value="2"/>
</dbReference>
<evidence type="ECO:0000256" key="2">
    <source>
        <dbReference type="ARBA" id="ARBA00022723"/>
    </source>
</evidence>
<keyword evidence="7" id="KW-1185">Reference proteome</keyword>
<keyword evidence="3 4" id="KW-0408">Iron</keyword>
<sequence length="304" mass="32348">MVRRLALVAALAAIAGGLAFYLLTVPQALPRDVLAAMPEGDAARGELVFWAGGCASCHAAEKAEGDDRLKLGGGLVLASDFGDFVAPNISMHEEHGIGAWTAEDFANALARGVSPEGRHYYPSFPWTSYARMEMADIADLWAFMRTLPAVENDPGPHRLGFPFNIRRGVGMWKLLHAGSEPVVALDTDDPKVLRGQYLVEGPGHCGECHTPRDFTGGLKKDLWLAGASNPDGPGRVPNITPGGTIADWSEADIAYYLESGFTPEFDSVGGSMVEVQENMAALPASDREAIAAYLKAIPAVPSSQ</sequence>
<evidence type="ECO:0000256" key="1">
    <source>
        <dbReference type="ARBA" id="ARBA00022617"/>
    </source>
</evidence>
<dbReference type="InterPro" id="IPR009056">
    <property type="entry name" value="Cyt_c-like_dom"/>
</dbReference>
<dbReference type="RefSeq" id="WP_175276581.1">
    <property type="nucleotide sequence ID" value="NZ_CP054836.1"/>
</dbReference>
<dbReference type="InterPro" id="IPR036909">
    <property type="entry name" value="Cyt_c-like_dom_sf"/>
</dbReference>
<dbReference type="KEGG" id="orm:HTY61_09620"/>
<dbReference type="PANTHER" id="PTHR35008">
    <property type="entry name" value="BLL4482 PROTEIN-RELATED"/>
    <property type="match status" value="1"/>
</dbReference>
<feature type="domain" description="Cytochrome c" evidence="5">
    <location>
        <begin position="40"/>
        <end position="148"/>
    </location>
</feature>
<name>A0A6N1VD95_9HYPH</name>
<evidence type="ECO:0000259" key="5">
    <source>
        <dbReference type="PROSITE" id="PS51007"/>
    </source>
</evidence>
<proteinExistence type="predicted"/>
<evidence type="ECO:0000256" key="4">
    <source>
        <dbReference type="PROSITE-ProRule" id="PRU00433"/>
    </source>
</evidence>
<dbReference type="GO" id="GO:0009055">
    <property type="term" value="F:electron transfer activity"/>
    <property type="evidence" value="ECO:0007669"/>
    <property type="project" value="InterPro"/>
</dbReference>
<evidence type="ECO:0000313" key="6">
    <source>
        <dbReference type="EMBL" id="QKV18688.1"/>
    </source>
</evidence>
<protein>
    <submittedName>
        <fullName evidence="6">Cytochrome c</fullName>
    </submittedName>
</protein>
<evidence type="ECO:0000256" key="3">
    <source>
        <dbReference type="ARBA" id="ARBA00023004"/>
    </source>
</evidence>
<dbReference type="GO" id="GO:0046872">
    <property type="term" value="F:metal ion binding"/>
    <property type="evidence" value="ECO:0007669"/>
    <property type="project" value="UniProtKB-KW"/>
</dbReference>
<dbReference type="InterPro" id="IPR051459">
    <property type="entry name" value="Cytochrome_c-type_DH"/>
</dbReference>
<dbReference type="EMBL" id="CP054836">
    <property type="protein sequence ID" value="QKV18688.1"/>
    <property type="molecule type" value="Genomic_DNA"/>
</dbReference>
<accession>A0A6N1VD95</accession>
<gene>
    <name evidence="6" type="ORF">HTY61_09620</name>
</gene>
<evidence type="ECO:0000313" key="7">
    <source>
        <dbReference type="Proteomes" id="UP000509367"/>
    </source>
</evidence>
<dbReference type="PANTHER" id="PTHR35008:SF8">
    <property type="entry name" value="ALCOHOL DEHYDROGENASE CYTOCHROME C SUBUNIT"/>
    <property type="match status" value="1"/>
</dbReference>
<dbReference type="Pfam" id="PF00034">
    <property type="entry name" value="Cytochrom_C"/>
    <property type="match status" value="1"/>
</dbReference>